<keyword evidence="1" id="KW-0732">Signal</keyword>
<organism evidence="2 3">
    <name type="scientific">Robiginitalea marina</name>
    <dbReference type="NCBI Taxonomy" id="2954105"/>
    <lineage>
        <taxon>Bacteria</taxon>
        <taxon>Pseudomonadati</taxon>
        <taxon>Bacteroidota</taxon>
        <taxon>Flavobacteriia</taxon>
        <taxon>Flavobacteriales</taxon>
        <taxon>Flavobacteriaceae</taxon>
        <taxon>Robiginitalea</taxon>
    </lineage>
</organism>
<gene>
    <name evidence="2" type="ORF">NG653_02465</name>
</gene>
<evidence type="ECO:0000313" key="3">
    <source>
        <dbReference type="Proteomes" id="UP001206312"/>
    </source>
</evidence>
<feature type="chain" id="PRO_5046231367" description="Secreted protein" evidence="1">
    <location>
        <begin position="24"/>
        <end position="53"/>
    </location>
</feature>
<keyword evidence="3" id="KW-1185">Reference proteome</keyword>
<name>A0ABT1AWX2_9FLAO</name>
<feature type="signal peptide" evidence="1">
    <location>
        <begin position="1"/>
        <end position="23"/>
    </location>
</feature>
<proteinExistence type="predicted"/>
<dbReference type="Proteomes" id="UP001206312">
    <property type="component" value="Unassembled WGS sequence"/>
</dbReference>
<accession>A0ABT1AWX2</accession>
<evidence type="ECO:0008006" key="4">
    <source>
        <dbReference type="Google" id="ProtNLM"/>
    </source>
</evidence>
<sequence length="53" mass="5684">MKKLVPIAAICLLFAGTFASCEAETSVEDTEALYNLEVQAGEDDNHQVNGRNG</sequence>
<reference evidence="2 3" key="1">
    <citation type="submission" date="2022-06" db="EMBL/GenBank/DDBJ databases">
        <authorList>
            <person name="Xuan X."/>
        </authorList>
    </citation>
    <scope>NUCLEOTIDE SEQUENCE [LARGE SCALE GENOMIC DNA]</scope>
    <source>
        <strain evidence="2 3">2V75</strain>
    </source>
</reference>
<protein>
    <recommendedName>
        <fullName evidence="4">Secreted protein</fullName>
    </recommendedName>
</protein>
<comment type="caution">
    <text evidence="2">The sequence shown here is derived from an EMBL/GenBank/DDBJ whole genome shotgun (WGS) entry which is preliminary data.</text>
</comment>
<evidence type="ECO:0000313" key="2">
    <source>
        <dbReference type="EMBL" id="MCO5723703.1"/>
    </source>
</evidence>
<dbReference type="RefSeq" id="WP_252740072.1">
    <property type="nucleotide sequence ID" value="NZ_JAMXIB010000001.1"/>
</dbReference>
<dbReference type="PROSITE" id="PS51257">
    <property type="entry name" value="PROKAR_LIPOPROTEIN"/>
    <property type="match status" value="1"/>
</dbReference>
<evidence type="ECO:0000256" key="1">
    <source>
        <dbReference type="SAM" id="SignalP"/>
    </source>
</evidence>
<dbReference type="EMBL" id="JAMXIB010000001">
    <property type="protein sequence ID" value="MCO5723703.1"/>
    <property type="molecule type" value="Genomic_DNA"/>
</dbReference>